<sequence>MIRYKEQESVMKLKLIPFYFLALFSAASSDVQICSRQICRSPQSHNYLCSWGLTPLPPLSNSNYFG</sequence>
<evidence type="ECO:0000313" key="17">
    <source>
        <dbReference type="EMBL" id="HAB5590608.1"/>
    </source>
</evidence>
<dbReference type="EMBL" id="DAAGPD010000011">
    <property type="protein sequence ID" value="HAB3983023.1"/>
    <property type="molecule type" value="Genomic_DNA"/>
</dbReference>
<evidence type="ECO:0000313" key="18">
    <source>
        <dbReference type="EMBL" id="HAB5738947.1"/>
    </source>
</evidence>
<evidence type="ECO:0000313" key="1">
    <source>
        <dbReference type="EMBL" id="HAB0988106.1"/>
    </source>
</evidence>
<reference evidence="6" key="2">
    <citation type="submission" date="2019-10" db="EMBL/GenBank/DDBJ databases">
        <authorList>
            <consortium name="NCBI Pathogen Detection Project"/>
        </authorList>
    </citation>
    <scope>NUCLEOTIDE SEQUENCE</scope>
    <source>
        <strain evidence="6">Salmonella enterica</strain>
    </source>
</reference>
<evidence type="ECO:0000313" key="11">
    <source>
        <dbReference type="EMBL" id="HAB3887042.1"/>
    </source>
</evidence>
<evidence type="ECO:0000313" key="9">
    <source>
        <dbReference type="EMBL" id="HAB3863597.1"/>
    </source>
</evidence>
<dbReference type="EMBL" id="DAAHIP010000006">
    <property type="protein sequence ID" value="HAB6272376.1"/>
    <property type="molecule type" value="Genomic_DNA"/>
</dbReference>
<evidence type="ECO:0000313" key="5">
    <source>
        <dbReference type="EMBL" id="HAB2307104.1"/>
    </source>
</evidence>
<evidence type="ECO:0000313" key="10">
    <source>
        <dbReference type="EMBL" id="HAB3879600.1"/>
    </source>
</evidence>
<dbReference type="EMBL" id="DAAGOY010000005">
    <property type="protein sequence ID" value="HAB3959655.1"/>
    <property type="molecule type" value="Genomic_DNA"/>
</dbReference>
<dbReference type="EMBL" id="DAAGBX010000045">
    <property type="protein sequence ID" value="HAB2430829.1"/>
    <property type="molecule type" value="Genomic_DNA"/>
</dbReference>
<evidence type="ECO:0000313" key="2">
    <source>
        <dbReference type="EMBL" id="HAB1046348.1"/>
    </source>
</evidence>
<dbReference type="EMBL" id="DAAHBM010000005">
    <property type="protein sequence ID" value="HAB5428430.1"/>
    <property type="molecule type" value="Genomic_DNA"/>
</dbReference>
<evidence type="ECO:0000313" key="22">
    <source>
        <dbReference type="EMBL" id="HAE1400618.1"/>
    </source>
</evidence>
<evidence type="ECO:0000313" key="14">
    <source>
        <dbReference type="EMBL" id="HAB5117831.1"/>
    </source>
</evidence>
<protein>
    <submittedName>
        <fullName evidence="6">Uncharacterized protein</fullName>
    </submittedName>
</protein>
<evidence type="ECO:0000313" key="21">
    <source>
        <dbReference type="EMBL" id="HAE1262568.1"/>
    </source>
</evidence>
<dbReference type="EMBL" id="DAAFXL010000003">
    <property type="protein sequence ID" value="HAB1903652.1"/>
    <property type="molecule type" value="Genomic_DNA"/>
</dbReference>
<reference evidence="6" key="1">
    <citation type="journal article" date="2018" name="Genome Biol.">
        <title>SKESA: strategic k-mer extension for scrupulous assemblies.</title>
        <authorList>
            <person name="Souvorov A."/>
            <person name="Agarwala R."/>
            <person name="Lipman D.J."/>
        </authorList>
    </citation>
    <scope>NUCLEOTIDE SEQUENCE</scope>
    <source>
        <strain evidence="6">Salmonella enterica</strain>
    </source>
</reference>
<dbReference type="EMBL" id="DAAGOH010000005">
    <property type="protein sequence ID" value="HAB3887042.1"/>
    <property type="molecule type" value="Genomic_DNA"/>
</dbReference>
<evidence type="ECO:0000313" key="15">
    <source>
        <dbReference type="EMBL" id="HAB5417222.1"/>
    </source>
</evidence>
<evidence type="ECO:0000313" key="4">
    <source>
        <dbReference type="EMBL" id="HAB1903652.1"/>
    </source>
</evidence>
<dbReference type="EMBL" id="DAAQYL010000183">
    <property type="protein sequence ID" value="HAE1400618.1"/>
    <property type="molecule type" value="Genomic_DNA"/>
</dbReference>
<evidence type="ECO:0000313" key="7">
    <source>
        <dbReference type="EMBL" id="HAB2430829.1"/>
    </source>
</evidence>
<dbReference type="EMBL" id="DAAGYV010000098">
    <property type="protein sequence ID" value="HAB5117831.1"/>
    <property type="molecule type" value="Genomic_DNA"/>
</dbReference>
<dbReference type="EMBL" id="DAAHEC010000007">
    <property type="protein sequence ID" value="HAB5738947.1"/>
    <property type="molecule type" value="Genomic_DNA"/>
</dbReference>
<dbReference type="EMBL" id="DAAGAV010000007">
    <property type="protein sequence ID" value="HAB2307104.1"/>
    <property type="molecule type" value="Genomic_DNA"/>
</dbReference>
<evidence type="ECO:0000313" key="8">
    <source>
        <dbReference type="EMBL" id="HAB3847516.1"/>
    </source>
</evidence>
<dbReference type="EMBL" id="DAAFQC010000003">
    <property type="protein sequence ID" value="HAB1046348.1"/>
    <property type="molecule type" value="Genomic_DNA"/>
</dbReference>
<evidence type="ECO:0000313" key="20">
    <source>
        <dbReference type="EMBL" id="HAB6272376.1"/>
    </source>
</evidence>
<name>A0A3T5N085_SALET</name>
<proteinExistence type="predicted"/>
<gene>
    <name evidence="22" type="ORF">G2946_21675</name>
    <name evidence="21" type="ORF">G2949_22545</name>
    <name evidence="1" type="ORF">GB000_03695</name>
    <name evidence="4" type="ORF">GB058_02540</name>
    <name evidence="17" type="ORF">GB140_08815</name>
    <name evidence="15" type="ORF">GB197_22415</name>
    <name evidence="16" type="ORF">GB225_10135</name>
    <name evidence="7" type="ORF">GB245_20465</name>
    <name evidence="6" type="ORF">GB336_07700</name>
    <name evidence="12" type="ORF">GB387_09925</name>
    <name evidence="3" type="ORF">GB407_22985</name>
    <name evidence="9" type="ORF">GB443_04835</name>
    <name evidence="14" type="ORF">GB530_22980</name>
    <name evidence="8" type="ORF">GBV38_14475</name>
    <name evidence="19" type="ORF">GBV52_11720</name>
    <name evidence="5" type="ORF">GBV65_08595</name>
    <name evidence="10" type="ORF">GBV69_17940</name>
    <name evidence="11" type="ORF">GBW17_09300</name>
    <name evidence="2" type="ORF">GBW39_05920</name>
    <name evidence="18" type="ORF">GBW51_13940</name>
    <name evidence="20" type="ORF">GBX03_11140</name>
    <name evidence="13" type="ORF">GBY31_14195</name>
</gene>
<dbReference type="EMBL" id="DAAGOG010000031">
    <property type="protein sequence ID" value="HAB3879600.1"/>
    <property type="molecule type" value="Genomic_DNA"/>
</dbReference>
<comment type="caution">
    <text evidence="6">The sequence shown here is derived from an EMBL/GenBank/DDBJ whole genome shotgun (WGS) entry which is preliminary data.</text>
</comment>
<evidence type="ECO:0000313" key="3">
    <source>
        <dbReference type="EMBL" id="HAB1527362.1"/>
    </source>
</evidence>
<evidence type="ECO:0000313" key="6">
    <source>
        <dbReference type="EMBL" id="HAB2338063.1"/>
    </source>
</evidence>
<organism evidence="6">
    <name type="scientific">Salmonella enterica I</name>
    <dbReference type="NCBI Taxonomy" id="59201"/>
    <lineage>
        <taxon>Bacteria</taxon>
        <taxon>Pseudomonadati</taxon>
        <taxon>Pseudomonadota</taxon>
        <taxon>Gammaproteobacteria</taxon>
        <taxon>Enterobacterales</taxon>
        <taxon>Enterobacteriaceae</taxon>
        <taxon>Salmonella</taxon>
    </lineage>
</organism>
<evidence type="ECO:0000313" key="12">
    <source>
        <dbReference type="EMBL" id="HAB3959655.1"/>
    </source>
</evidence>
<dbReference type="EMBL" id="DAAGOD010000003">
    <property type="protein sequence ID" value="HAB3863597.1"/>
    <property type="molecule type" value="Genomic_DNA"/>
</dbReference>
<dbReference type="AlphaFoldDB" id="A0A3T5N085"/>
<evidence type="ECO:0000313" key="19">
    <source>
        <dbReference type="EMBL" id="HAB5953887.1"/>
    </source>
</evidence>
<accession>A0A3T5N085</accession>
<evidence type="ECO:0000313" key="16">
    <source>
        <dbReference type="EMBL" id="HAB5428430.1"/>
    </source>
</evidence>
<dbReference type="EMBL" id="DAAFUI010000162">
    <property type="protein sequence ID" value="HAB1527362.1"/>
    <property type="molecule type" value="Genomic_DNA"/>
</dbReference>
<dbReference type="EMBL" id="DAAGBF010000003">
    <property type="protein sequence ID" value="HAB2338063.1"/>
    <property type="molecule type" value="Genomic_DNA"/>
</dbReference>
<dbReference type="EMBL" id="DAAGOA010000008">
    <property type="protein sequence ID" value="HAB3847516.1"/>
    <property type="molecule type" value="Genomic_DNA"/>
</dbReference>
<dbReference type="EMBL" id="DAAHFY010000005">
    <property type="protein sequence ID" value="HAB5953887.1"/>
    <property type="molecule type" value="Genomic_DNA"/>
</dbReference>
<dbReference type="EMBL" id="DAAHBR010000014">
    <property type="protein sequence ID" value="HAB5590608.1"/>
    <property type="molecule type" value="Genomic_DNA"/>
</dbReference>
<evidence type="ECO:0000313" key="13">
    <source>
        <dbReference type="EMBL" id="HAB3983023.1"/>
    </source>
</evidence>
<dbReference type="EMBL" id="DAAFPU010000006">
    <property type="protein sequence ID" value="HAB0988106.1"/>
    <property type="molecule type" value="Genomic_DNA"/>
</dbReference>
<dbReference type="EMBL" id="DAAQXI010000204">
    <property type="protein sequence ID" value="HAE1262568.1"/>
    <property type="molecule type" value="Genomic_DNA"/>
</dbReference>
<dbReference type="EMBL" id="DAAHBI010000135">
    <property type="protein sequence ID" value="HAB5417222.1"/>
    <property type="molecule type" value="Genomic_DNA"/>
</dbReference>